<keyword evidence="2" id="KW-1185">Reference proteome</keyword>
<name>A0ABP8TGG7_9ACTN</name>
<protein>
    <submittedName>
        <fullName evidence="1">Uncharacterized protein</fullName>
    </submittedName>
</protein>
<proteinExistence type="predicted"/>
<dbReference type="Proteomes" id="UP001500212">
    <property type="component" value="Unassembled WGS sequence"/>
</dbReference>
<accession>A0ABP8TGG7</accession>
<dbReference type="EMBL" id="BAABHJ010000003">
    <property type="protein sequence ID" value="GAA4604190.1"/>
    <property type="molecule type" value="Genomic_DNA"/>
</dbReference>
<dbReference type="RefSeq" id="WP_345350173.1">
    <property type="nucleotide sequence ID" value="NZ_BAABHJ010000003.1"/>
</dbReference>
<organism evidence="1 2">
    <name type="scientific">Actinoallomurus liliacearum</name>
    <dbReference type="NCBI Taxonomy" id="1080073"/>
    <lineage>
        <taxon>Bacteria</taxon>
        <taxon>Bacillati</taxon>
        <taxon>Actinomycetota</taxon>
        <taxon>Actinomycetes</taxon>
        <taxon>Streptosporangiales</taxon>
        <taxon>Thermomonosporaceae</taxon>
        <taxon>Actinoallomurus</taxon>
    </lineage>
</organism>
<evidence type="ECO:0000313" key="2">
    <source>
        <dbReference type="Proteomes" id="UP001500212"/>
    </source>
</evidence>
<comment type="caution">
    <text evidence="1">The sequence shown here is derived from an EMBL/GenBank/DDBJ whole genome shotgun (WGS) entry which is preliminary data.</text>
</comment>
<sequence>MLVDPVGRVRRRPQGTWEDPTDAVAWLAQQYNSVADQRMHLEQQQHAPSVETMTTHALDALRRGNDVVWAWWLRGGGFIDLTVVCCPNRDGDQRCPEGRIDRRPERTA</sequence>
<evidence type="ECO:0000313" key="1">
    <source>
        <dbReference type="EMBL" id="GAA4604190.1"/>
    </source>
</evidence>
<gene>
    <name evidence="1" type="ORF">GCM10023195_14200</name>
</gene>
<reference evidence="2" key="1">
    <citation type="journal article" date="2019" name="Int. J. Syst. Evol. Microbiol.">
        <title>The Global Catalogue of Microorganisms (GCM) 10K type strain sequencing project: providing services to taxonomists for standard genome sequencing and annotation.</title>
        <authorList>
            <consortium name="The Broad Institute Genomics Platform"/>
            <consortium name="The Broad Institute Genome Sequencing Center for Infectious Disease"/>
            <person name="Wu L."/>
            <person name="Ma J."/>
        </authorList>
    </citation>
    <scope>NUCLEOTIDE SEQUENCE [LARGE SCALE GENOMIC DNA]</scope>
    <source>
        <strain evidence="2">JCM 17938</strain>
    </source>
</reference>